<keyword evidence="3" id="KW-1185">Reference proteome</keyword>
<reference evidence="2 3" key="1">
    <citation type="submission" date="2022-04" db="EMBL/GenBank/DDBJ databases">
        <title>Chromosome-level reference genomes for two strains of Caenorhabditis briggsae: an improved platform for comparative genomics.</title>
        <authorList>
            <person name="Stevens L."/>
            <person name="Andersen E."/>
        </authorList>
    </citation>
    <scope>NUCLEOTIDE SEQUENCE [LARGE SCALE GENOMIC DNA]</scope>
    <source>
        <strain evidence="2">VX34</strain>
        <tissue evidence="2">Whole-organism</tissue>
    </source>
</reference>
<feature type="region of interest" description="Disordered" evidence="1">
    <location>
        <begin position="1"/>
        <end position="24"/>
    </location>
</feature>
<feature type="compositionally biased region" description="Basic and acidic residues" evidence="1">
    <location>
        <begin position="1"/>
        <end position="10"/>
    </location>
</feature>
<evidence type="ECO:0000313" key="3">
    <source>
        <dbReference type="Proteomes" id="UP000829354"/>
    </source>
</evidence>
<sequence>MEKITEKLEAMEIGAPTTSDSNFDQRQHEEALRLQSMALANKKDENKNSIDFKITNIEDFEGNYAKFQNMHRND</sequence>
<name>A0AAE9JR48_CAEBR</name>
<accession>A0AAE9JR48</accession>
<evidence type="ECO:0000313" key="2">
    <source>
        <dbReference type="EMBL" id="UMM40523.1"/>
    </source>
</evidence>
<organism evidence="2 3">
    <name type="scientific">Caenorhabditis briggsae</name>
    <dbReference type="NCBI Taxonomy" id="6238"/>
    <lineage>
        <taxon>Eukaryota</taxon>
        <taxon>Metazoa</taxon>
        <taxon>Ecdysozoa</taxon>
        <taxon>Nematoda</taxon>
        <taxon>Chromadorea</taxon>
        <taxon>Rhabditida</taxon>
        <taxon>Rhabditina</taxon>
        <taxon>Rhabditomorpha</taxon>
        <taxon>Rhabditoidea</taxon>
        <taxon>Rhabditidae</taxon>
        <taxon>Peloderinae</taxon>
        <taxon>Caenorhabditis</taxon>
    </lineage>
</organism>
<dbReference type="AlphaFoldDB" id="A0AAE9JR48"/>
<proteinExistence type="predicted"/>
<dbReference type="EMBL" id="CP092625">
    <property type="protein sequence ID" value="UMM40523.1"/>
    <property type="molecule type" value="Genomic_DNA"/>
</dbReference>
<dbReference type="Proteomes" id="UP000829354">
    <property type="component" value="Chromosome X"/>
</dbReference>
<protein>
    <submittedName>
        <fullName evidence="2">Uncharacterized protein</fullName>
    </submittedName>
</protein>
<evidence type="ECO:0000256" key="1">
    <source>
        <dbReference type="SAM" id="MobiDB-lite"/>
    </source>
</evidence>
<gene>
    <name evidence="2" type="ORF">L5515_017118</name>
</gene>